<accession>A0A7T5UQR5</accession>
<dbReference type="EMBL" id="CP066690">
    <property type="protein sequence ID" value="QQG45385.1"/>
    <property type="molecule type" value="Genomic_DNA"/>
</dbReference>
<protein>
    <submittedName>
        <fullName evidence="2">Uncharacterized protein</fullName>
    </submittedName>
</protein>
<dbReference type="Proteomes" id="UP000595618">
    <property type="component" value="Chromosome"/>
</dbReference>
<keyword evidence="1" id="KW-1133">Transmembrane helix</keyword>
<reference evidence="2 3" key="1">
    <citation type="submission" date="2020-07" db="EMBL/GenBank/DDBJ databases">
        <title>Huge and variable diversity of episymbiotic CPR bacteria and DPANN archaea in groundwater ecosystems.</title>
        <authorList>
            <person name="He C.Y."/>
            <person name="Keren R."/>
            <person name="Whittaker M."/>
            <person name="Farag I.F."/>
            <person name="Doudna J."/>
            <person name="Cate J.H.D."/>
            <person name="Banfield J.F."/>
        </authorList>
    </citation>
    <scope>NUCLEOTIDE SEQUENCE [LARGE SCALE GENOMIC DNA]</scope>
    <source>
        <strain evidence="2">NC_groundwater_541_Ag_S-0.1um_46_50</strain>
    </source>
</reference>
<evidence type="ECO:0000313" key="2">
    <source>
        <dbReference type="EMBL" id="QQG45385.1"/>
    </source>
</evidence>
<evidence type="ECO:0000256" key="1">
    <source>
        <dbReference type="SAM" id="Phobius"/>
    </source>
</evidence>
<organism evidence="2 3">
    <name type="scientific">Candidatus Sungiibacteriota bacterium</name>
    <dbReference type="NCBI Taxonomy" id="2750080"/>
    <lineage>
        <taxon>Bacteria</taxon>
        <taxon>Candidatus Sungiibacteriota</taxon>
    </lineage>
</organism>
<keyword evidence="1" id="KW-0812">Transmembrane</keyword>
<sequence>MMQGIMHDKWHMKCCSKPMLGKILWGLAFFALIGGLIAYLRSGEFLGVTVTTWYWNALVGGVLALGLKKHHGQYGCGTCGGSGGGQQ</sequence>
<name>A0A7T5UQR5_9BACT</name>
<evidence type="ECO:0000313" key="3">
    <source>
        <dbReference type="Proteomes" id="UP000595618"/>
    </source>
</evidence>
<gene>
    <name evidence="2" type="ORF">HYW89_00390</name>
</gene>
<keyword evidence="1" id="KW-0472">Membrane</keyword>
<feature type="transmembrane region" description="Helical" evidence="1">
    <location>
        <begin position="20"/>
        <end position="39"/>
    </location>
</feature>
<feature type="transmembrane region" description="Helical" evidence="1">
    <location>
        <begin position="45"/>
        <end position="65"/>
    </location>
</feature>
<dbReference type="AlphaFoldDB" id="A0A7T5UQR5"/>
<proteinExistence type="predicted"/>